<protein>
    <submittedName>
        <fullName evidence="1">Uncharacterized protein</fullName>
    </submittedName>
</protein>
<evidence type="ECO:0000313" key="1">
    <source>
        <dbReference type="EMBL" id="GMA81762.1"/>
    </source>
</evidence>
<dbReference type="RefSeq" id="WP_220774758.1">
    <property type="nucleotide sequence ID" value="NZ_BPFC01000165.1"/>
</dbReference>
<reference evidence="2" key="1">
    <citation type="journal article" date="2019" name="Int. J. Syst. Evol. Microbiol.">
        <title>The Global Catalogue of Microorganisms (GCM) 10K type strain sequencing project: providing services to taxonomists for standard genome sequencing and annotation.</title>
        <authorList>
            <consortium name="The Broad Institute Genomics Platform"/>
            <consortium name="The Broad Institute Genome Sequencing Center for Infectious Disease"/>
            <person name="Wu L."/>
            <person name="Ma J."/>
        </authorList>
    </citation>
    <scope>NUCLEOTIDE SEQUENCE [LARGE SCALE GENOMIC DNA]</scope>
    <source>
        <strain evidence="2">NBRC 102030</strain>
    </source>
</reference>
<name>A0ABQ6J0W8_9GAMM</name>
<gene>
    <name evidence="1" type="ORF">GCM10025855_12950</name>
</gene>
<proteinExistence type="predicted"/>
<accession>A0ABQ6J0W8</accession>
<sequence length="69" mass="7356">MNASKLWGNIFLAKRTAEVLVKIGIVATVTVGGMDAVVEPTGTSLWRVTGETMTMNTAQLTTKLSCFGH</sequence>
<organism evidence="1 2">
    <name type="scientific">Shewanella glacialipiscicola</name>
    <dbReference type="NCBI Taxonomy" id="614069"/>
    <lineage>
        <taxon>Bacteria</taxon>
        <taxon>Pseudomonadati</taxon>
        <taxon>Pseudomonadota</taxon>
        <taxon>Gammaproteobacteria</taxon>
        <taxon>Alteromonadales</taxon>
        <taxon>Shewanellaceae</taxon>
        <taxon>Shewanella</taxon>
    </lineage>
</organism>
<keyword evidence="2" id="KW-1185">Reference proteome</keyword>
<comment type="caution">
    <text evidence="1">The sequence shown here is derived from an EMBL/GenBank/DDBJ whole genome shotgun (WGS) entry which is preliminary data.</text>
</comment>
<evidence type="ECO:0000313" key="2">
    <source>
        <dbReference type="Proteomes" id="UP001157046"/>
    </source>
</evidence>
<dbReference type="Proteomes" id="UP001157046">
    <property type="component" value="Unassembled WGS sequence"/>
</dbReference>
<dbReference type="EMBL" id="BSUY01000001">
    <property type="protein sequence ID" value="GMA81762.1"/>
    <property type="molecule type" value="Genomic_DNA"/>
</dbReference>